<dbReference type="PANTHER" id="PTHR43122:SF1">
    <property type="entry name" value="IRON-SULFUR-BINDING PROTEIN"/>
    <property type="match status" value="1"/>
</dbReference>
<dbReference type="Gene3D" id="3.30.70.20">
    <property type="match status" value="1"/>
</dbReference>
<dbReference type="InterPro" id="IPR017896">
    <property type="entry name" value="4Fe4S_Fe-S-bd"/>
</dbReference>
<dbReference type="GO" id="GO:0051536">
    <property type="term" value="F:iron-sulfur cluster binding"/>
    <property type="evidence" value="ECO:0007669"/>
    <property type="project" value="UniProtKB-KW"/>
</dbReference>
<dbReference type="Pfam" id="PF04015">
    <property type="entry name" value="DUF362"/>
    <property type="match status" value="1"/>
</dbReference>
<feature type="domain" description="4Fe-4S ferredoxin-type" evidence="4">
    <location>
        <begin position="296"/>
        <end position="324"/>
    </location>
</feature>
<dbReference type="AlphaFoldDB" id="A0A1F4U6R7"/>
<keyword evidence="1" id="KW-0479">Metal-binding</keyword>
<proteinExistence type="predicted"/>
<evidence type="ECO:0000256" key="1">
    <source>
        <dbReference type="ARBA" id="ARBA00022723"/>
    </source>
</evidence>
<evidence type="ECO:0000256" key="3">
    <source>
        <dbReference type="ARBA" id="ARBA00023014"/>
    </source>
</evidence>
<organism evidence="5 6">
    <name type="scientific">candidate division WOR-1 bacterium RIFOXYC2_FULL_46_14</name>
    <dbReference type="NCBI Taxonomy" id="1802587"/>
    <lineage>
        <taxon>Bacteria</taxon>
        <taxon>Bacillati</taxon>
        <taxon>Saganbacteria</taxon>
    </lineage>
</organism>
<keyword evidence="2" id="KW-0408">Iron</keyword>
<dbReference type="Proteomes" id="UP000179242">
    <property type="component" value="Unassembled WGS sequence"/>
</dbReference>
<dbReference type="PROSITE" id="PS00198">
    <property type="entry name" value="4FE4S_FER_1"/>
    <property type="match status" value="1"/>
</dbReference>
<dbReference type="GO" id="GO:0046872">
    <property type="term" value="F:metal ion binding"/>
    <property type="evidence" value="ECO:0007669"/>
    <property type="project" value="UniProtKB-KW"/>
</dbReference>
<dbReference type="SUPFAM" id="SSF54862">
    <property type="entry name" value="4Fe-4S ferredoxins"/>
    <property type="match status" value="1"/>
</dbReference>
<gene>
    <name evidence="5" type="ORF">A2438_06270</name>
</gene>
<evidence type="ECO:0000256" key="2">
    <source>
        <dbReference type="ARBA" id="ARBA00023004"/>
    </source>
</evidence>
<feature type="domain" description="4Fe-4S ferredoxin-type" evidence="4">
    <location>
        <begin position="266"/>
        <end position="295"/>
    </location>
</feature>
<dbReference type="InterPro" id="IPR017900">
    <property type="entry name" value="4Fe4S_Fe_S_CS"/>
</dbReference>
<protein>
    <recommendedName>
        <fullName evidence="4">4Fe-4S ferredoxin-type domain-containing protein</fullName>
    </recommendedName>
</protein>
<evidence type="ECO:0000313" key="5">
    <source>
        <dbReference type="EMBL" id="OGC40601.1"/>
    </source>
</evidence>
<evidence type="ECO:0000313" key="6">
    <source>
        <dbReference type="Proteomes" id="UP000179242"/>
    </source>
</evidence>
<evidence type="ECO:0000259" key="4">
    <source>
        <dbReference type="PROSITE" id="PS51379"/>
    </source>
</evidence>
<dbReference type="PANTHER" id="PTHR43122">
    <property type="entry name" value="FERREDOXIN SUBUNIT OF PYRUVATE:FLAVODOXIN OXIDOREDUCTASE-RELATED"/>
    <property type="match status" value="1"/>
</dbReference>
<sequence>MSERISLAKCATYEAEELLSSLRQALVQIGGMSSFVKPGQKVLLKVNMLGAYHPDKAVTTHPEFVRAVIKLVKEAGGIPSVGDSPGFANPKKAAEVCGYLKVCDEENVPFVYFDQQKTIQSLNGRRFNIAQAVLDADVIINLPKFKTHELTGITCAVKNMFGCIPGILKAEYHVKVPTRADFNLMLLDLLEVVRPTLNIVDAVMGMEGVGGPHSGKPKQIGLIAASKDAEAVDRVLLEAVKKTDFEFIKLLPEMKIPKIIRAILLEKPVVDKKKCTGCKICGQVCKSEAISYHSKYPKFNYNKCIRCFCCAEMCPEHAIEVRRNWLAKVVFSLARAH</sequence>
<reference evidence="5 6" key="1">
    <citation type="journal article" date="2016" name="Nat. Commun.">
        <title>Thousands of microbial genomes shed light on interconnected biogeochemical processes in an aquifer system.</title>
        <authorList>
            <person name="Anantharaman K."/>
            <person name="Brown C.T."/>
            <person name="Hug L.A."/>
            <person name="Sharon I."/>
            <person name="Castelle C.J."/>
            <person name="Probst A.J."/>
            <person name="Thomas B.C."/>
            <person name="Singh A."/>
            <person name="Wilkins M.J."/>
            <person name="Karaoz U."/>
            <person name="Brodie E.L."/>
            <person name="Williams K.H."/>
            <person name="Hubbard S.S."/>
            <person name="Banfield J.F."/>
        </authorList>
    </citation>
    <scope>NUCLEOTIDE SEQUENCE [LARGE SCALE GENOMIC DNA]</scope>
</reference>
<dbReference type="EMBL" id="MEUJ01000003">
    <property type="protein sequence ID" value="OGC40601.1"/>
    <property type="molecule type" value="Genomic_DNA"/>
</dbReference>
<dbReference type="InterPro" id="IPR007160">
    <property type="entry name" value="DUF362"/>
</dbReference>
<name>A0A1F4U6R7_UNCSA</name>
<comment type="caution">
    <text evidence="5">The sequence shown here is derived from an EMBL/GenBank/DDBJ whole genome shotgun (WGS) entry which is preliminary data.</text>
</comment>
<dbReference type="Pfam" id="PF13237">
    <property type="entry name" value="Fer4_10"/>
    <property type="match status" value="1"/>
</dbReference>
<dbReference type="PROSITE" id="PS51379">
    <property type="entry name" value="4FE4S_FER_2"/>
    <property type="match status" value="2"/>
</dbReference>
<keyword evidence="3" id="KW-0411">Iron-sulfur</keyword>
<accession>A0A1F4U6R7</accession>